<accession>A0ABW0L0H6</accession>
<evidence type="ECO:0000313" key="7">
    <source>
        <dbReference type="EMBL" id="MFC5458935.1"/>
    </source>
</evidence>
<evidence type="ECO:0000256" key="3">
    <source>
        <dbReference type="ARBA" id="ARBA00023002"/>
    </source>
</evidence>
<dbReference type="EC" id="1.14.-.-" evidence="7"/>
<dbReference type="CDD" id="cd01095">
    <property type="entry name" value="Nitrilotriacetate_monoxgenase"/>
    <property type="match status" value="1"/>
</dbReference>
<gene>
    <name evidence="7" type="ORF">ACFPN5_03810</name>
</gene>
<dbReference type="EMBL" id="JBHSMU010000004">
    <property type="protein sequence ID" value="MFC5458935.1"/>
    <property type="molecule type" value="Genomic_DNA"/>
</dbReference>
<comment type="caution">
    <text evidence="7">The sequence shown here is derived from an EMBL/GenBank/DDBJ whole genome shotgun (WGS) entry which is preliminary data.</text>
</comment>
<keyword evidence="8" id="KW-1185">Reference proteome</keyword>
<sequence length="436" mass="47691">MTNSEQMHLTVQLSSGYGVEPGGWRWPGENPSAFVDIETFVKAAQVAERGMVDAFFMVDIPGTANDIARSQPQTSLDPIVVLTSMAMATERLGLVATMSTTFNEPYNIARQFRSLDLVSKGRVGWNVVTTGASAALLNYLPGLPSSEHKHARSREVHEAVVKLWGSWPQDALLLDVEGGRFADTGKIKSIDYRGEFVTTKGPLNLPPSPQGMPVVFTAGGAQDGFQLAAASADATYNNPYDIQSAQRYWSTLKNAMARHGRKPEDITVFSGIITSVASTEREALDRRAALDDLADPDSRVAYLGYMLGIHLDGLDRGKAIPQDLMARARPTPADPRSRRAYELAKRGLTIRDILAHGPINYHPVALGTPEQVADLLEAWFRADIGRGFNITPDSGLTALTDFVDQVIPILQRRGLFRKAYDEPTLRGRLGLPYRNG</sequence>
<dbReference type="GO" id="GO:0004497">
    <property type="term" value="F:monooxygenase activity"/>
    <property type="evidence" value="ECO:0007669"/>
    <property type="project" value="UniProtKB-KW"/>
</dbReference>
<dbReference type="RefSeq" id="WP_379780273.1">
    <property type="nucleotide sequence ID" value="NZ_JBHSMU010000004.1"/>
</dbReference>
<comment type="similarity">
    <text evidence="5">Belongs to the NtaA/SnaA/DszA monooxygenase family.</text>
</comment>
<dbReference type="PANTHER" id="PTHR30011:SF16">
    <property type="entry name" value="C2H2 FINGER DOMAIN TRANSCRIPTION FACTOR (EUROFUNG)-RELATED"/>
    <property type="match status" value="1"/>
</dbReference>
<evidence type="ECO:0000256" key="4">
    <source>
        <dbReference type="ARBA" id="ARBA00023033"/>
    </source>
</evidence>
<dbReference type="Proteomes" id="UP001596050">
    <property type="component" value="Unassembled WGS sequence"/>
</dbReference>
<keyword evidence="3 7" id="KW-0560">Oxidoreductase</keyword>
<evidence type="ECO:0000256" key="2">
    <source>
        <dbReference type="ARBA" id="ARBA00022643"/>
    </source>
</evidence>
<dbReference type="PANTHER" id="PTHR30011">
    <property type="entry name" value="ALKANESULFONATE MONOOXYGENASE-RELATED"/>
    <property type="match status" value="1"/>
</dbReference>
<evidence type="ECO:0000256" key="5">
    <source>
        <dbReference type="ARBA" id="ARBA00033748"/>
    </source>
</evidence>
<dbReference type="PIRSF" id="PIRSF000337">
    <property type="entry name" value="NTA_MOA"/>
    <property type="match status" value="1"/>
</dbReference>
<keyword evidence="4 7" id="KW-0503">Monooxygenase</keyword>
<dbReference type="SUPFAM" id="SSF51679">
    <property type="entry name" value="Bacterial luciferase-like"/>
    <property type="match status" value="1"/>
</dbReference>
<protein>
    <submittedName>
        <fullName evidence="7">NtaA/DmoA family FMN-dependent monooxygenase</fullName>
        <ecNumber evidence="7">1.14.-.-</ecNumber>
    </submittedName>
</protein>
<evidence type="ECO:0000256" key="1">
    <source>
        <dbReference type="ARBA" id="ARBA00022630"/>
    </source>
</evidence>
<evidence type="ECO:0000259" key="6">
    <source>
        <dbReference type="Pfam" id="PF00296"/>
    </source>
</evidence>
<proteinExistence type="inferred from homology"/>
<organism evidence="7 8">
    <name type="scientific">Massilia niabensis</name>
    <dbReference type="NCBI Taxonomy" id="544910"/>
    <lineage>
        <taxon>Bacteria</taxon>
        <taxon>Pseudomonadati</taxon>
        <taxon>Pseudomonadota</taxon>
        <taxon>Betaproteobacteria</taxon>
        <taxon>Burkholderiales</taxon>
        <taxon>Oxalobacteraceae</taxon>
        <taxon>Telluria group</taxon>
        <taxon>Massilia</taxon>
    </lineage>
</organism>
<feature type="domain" description="Luciferase-like" evidence="6">
    <location>
        <begin position="36"/>
        <end position="380"/>
    </location>
</feature>
<keyword evidence="2" id="KW-0288">FMN</keyword>
<keyword evidence="1" id="KW-0285">Flavoprotein</keyword>
<dbReference type="Pfam" id="PF00296">
    <property type="entry name" value="Bac_luciferase"/>
    <property type="match status" value="1"/>
</dbReference>
<evidence type="ECO:0000313" key="8">
    <source>
        <dbReference type="Proteomes" id="UP001596050"/>
    </source>
</evidence>
<name>A0ABW0L0H6_9BURK</name>
<dbReference type="NCBIfam" id="TIGR03860">
    <property type="entry name" value="FMN_nitrolo"/>
    <property type="match status" value="1"/>
</dbReference>
<dbReference type="InterPro" id="IPR051260">
    <property type="entry name" value="Diverse_substr_monoxygenases"/>
</dbReference>
<dbReference type="Gene3D" id="3.20.20.30">
    <property type="entry name" value="Luciferase-like domain"/>
    <property type="match status" value="1"/>
</dbReference>
<dbReference type="InterPro" id="IPR011251">
    <property type="entry name" value="Luciferase-like_dom"/>
</dbReference>
<reference evidence="8" key="1">
    <citation type="journal article" date="2019" name="Int. J. Syst. Evol. Microbiol.">
        <title>The Global Catalogue of Microorganisms (GCM) 10K type strain sequencing project: providing services to taxonomists for standard genome sequencing and annotation.</title>
        <authorList>
            <consortium name="The Broad Institute Genomics Platform"/>
            <consortium name="The Broad Institute Genome Sequencing Center for Infectious Disease"/>
            <person name="Wu L."/>
            <person name="Ma J."/>
        </authorList>
    </citation>
    <scope>NUCLEOTIDE SEQUENCE [LARGE SCALE GENOMIC DNA]</scope>
    <source>
        <strain evidence="8">KACC 12649</strain>
    </source>
</reference>
<dbReference type="InterPro" id="IPR016215">
    <property type="entry name" value="NTA_MOA"/>
</dbReference>
<dbReference type="InterPro" id="IPR036661">
    <property type="entry name" value="Luciferase-like_sf"/>
</dbReference>